<proteinExistence type="predicted"/>
<dbReference type="KEGG" id="lvi:G7068_03205"/>
<protein>
    <submittedName>
        <fullName evidence="1">Uncharacterized protein</fullName>
    </submittedName>
</protein>
<organism evidence="1 2">
    <name type="scientific">Leucobacter viscericola</name>
    <dbReference type="NCBI Taxonomy" id="2714935"/>
    <lineage>
        <taxon>Bacteria</taxon>
        <taxon>Bacillati</taxon>
        <taxon>Actinomycetota</taxon>
        <taxon>Actinomycetes</taxon>
        <taxon>Micrococcales</taxon>
        <taxon>Microbacteriaceae</taxon>
        <taxon>Leucobacter</taxon>
    </lineage>
</organism>
<dbReference type="AlphaFoldDB" id="A0A6G7XCU2"/>
<keyword evidence="2" id="KW-1185">Reference proteome</keyword>
<sequence length="227" mass="26090">MTNTKELEKLVARANEGDQEALQQILNPVGRPGLVMPTWADCVRYPDGYHLGRNDLPQALWAAFTSGVLHDPEEVTKGVSQAWTMCEWPLHALDESAWETLFTHTGFLSDATPNQKAAQVDQLDRPATLYRSAHPDYMPGMSWTSDLETAYWFACRNRRFGYLDSSTTAVVKVDTDKCPWWLPLAHFNVRDEHEWVMPWPRRALPREHLSFHELDLLSAKWQREKAA</sequence>
<accession>A0A6G7XCU2</accession>
<evidence type="ECO:0000313" key="1">
    <source>
        <dbReference type="EMBL" id="QIK62322.1"/>
    </source>
</evidence>
<dbReference type="EMBL" id="CP049863">
    <property type="protein sequence ID" value="QIK62322.1"/>
    <property type="molecule type" value="Genomic_DNA"/>
</dbReference>
<reference evidence="1 2" key="1">
    <citation type="submission" date="2020-03" db="EMBL/GenBank/DDBJ databases">
        <title>Leucobacter sp. nov., isolated from beetles.</title>
        <authorList>
            <person name="Hyun D.-W."/>
            <person name="Bae J.-W."/>
        </authorList>
    </citation>
    <scope>NUCLEOTIDE SEQUENCE [LARGE SCALE GENOMIC DNA]</scope>
    <source>
        <strain evidence="1 2">HDW9C</strain>
    </source>
</reference>
<gene>
    <name evidence="1" type="ORF">G7068_03205</name>
</gene>
<evidence type="ECO:0000313" key="2">
    <source>
        <dbReference type="Proteomes" id="UP000502677"/>
    </source>
</evidence>
<dbReference type="RefSeq" id="WP_166288772.1">
    <property type="nucleotide sequence ID" value="NZ_CP049863.1"/>
</dbReference>
<name>A0A6G7XCU2_9MICO</name>
<dbReference type="Proteomes" id="UP000502677">
    <property type="component" value="Chromosome"/>
</dbReference>